<dbReference type="AlphaFoldDB" id="A0A2P4ZUI8"/>
<evidence type="ECO:0000313" key="3">
    <source>
        <dbReference type="Proteomes" id="UP000054821"/>
    </source>
</evidence>
<evidence type="ECO:0000256" key="1">
    <source>
        <dbReference type="SAM" id="MobiDB-lite"/>
    </source>
</evidence>
<sequence length="115" mass="11608">MGSILRGSPGGGKSTCSAAGPPTSPTFWARPLLASSGCGLPRWASSRSSPHSCFSMARDCEYGGRSSAYPVVATEVLPGTADPAHRPPLLHAEAPAAAVTLAQQPQPPAASPRAS</sequence>
<dbReference type="RefSeq" id="XP_018664360.1">
    <property type="nucleotide sequence ID" value="XM_018802442.1"/>
</dbReference>
<protein>
    <submittedName>
        <fullName evidence="2">Uncharacterized protein</fullName>
    </submittedName>
</protein>
<evidence type="ECO:0000313" key="2">
    <source>
        <dbReference type="EMBL" id="PON27951.1"/>
    </source>
</evidence>
<dbReference type="Proteomes" id="UP000054821">
    <property type="component" value="Unassembled WGS sequence"/>
</dbReference>
<reference evidence="2 3" key="1">
    <citation type="journal article" date="2016" name="Genome Announc.">
        <title>Draft Whole-Genome Sequence of Trichoderma gamsii T6085, a Promising Biocontrol Agent of Fusarium Head Blight on Wheat.</title>
        <authorList>
            <person name="Baroncelli R."/>
            <person name="Zapparata A."/>
            <person name="Piaggeschi G."/>
            <person name="Sarrocco S."/>
            <person name="Vannacci G."/>
        </authorList>
    </citation>
    <scope>NUCLEOTIDE SEQUENCE [LARGE SCALE GENOMIC DNA]</scope>
    <source>
        <strain evidence="2 3">T6085</strain>
    </source>
</reference>
<accession>A0A2P4ZUI8</accession>
<dbReference type="EMBL" id="JPDN02000008">
    <property type="protein sequence ID" value="PON27951.1"/>
    <property type="molecule type" value="Genomic_DNA"/>
</dbReference>
<feature type="region of interest" description="Disordered" evidence="1">
    <location>
        <begin position="1"/>
        <end position="21"/>
    </location>
</feature>
<dbReference type="GeneID" id="29982525"/>
<organism evidence="2 3">
    <name type="scientific">Trichoderma gamsii</name>
    <dbReference type="NCBI Taxonomy" id="398673"/>
    <lineage>
        <taxon>Eukaryota</taxon>
        <taxon>Fungi</taxon>
        <taxon>Dikarya</taxon>
        <taxon>Ascomycota</taxon>
        <taxon>Pezizomycotina</taxon>
        <taxon>Sordariomycetes</taxon>
        <taxon>Hypocreomycetidae</taxon>
        <taxon>Hypocreales</taxon>
        <taxon>Hypocreaceae</taxon>
        <taxon>Trichoderma</taxon>
    </lineage>
</organism>
<gene>
    <name evidence="2" type="ORF">TGAM01_v203088</name>
</gene>
<keyword evidence="3" id="KW-1185">Reference proteome</keyword>
<proteinExistence type="predicted"/>
<comment type="caution">
    <text evidence="2">The sequence shown here is derived from an EMBL/GenBank/DDBJ whole genome shotgun (WGS) entry which is preliminary data.</text>
</comment>
<name>A0A2P4ZUI8_9HYPO</name>